<evidence type="ECO:0000313" key="1">
    <source>
        <dbReference type="EMBL" id="CAG8714060.1"/>
    </source>
</evidence>
<protein>
    <submittedName>
        <fullName evidence="1">19851_t:CDS:1</fullName>
    </submittedName>
</protein>
<proteinExistence type="predicted"/>
<evidence type="ECO:0000313" key="2">
    <source>
        <dbReference type="Proteomes" id="UP000789901"/>
    </source>
</evidence>
<sequence length="39" mass="4271">MDQETTSEPSLSQEPVNLIATITSNQSLQDQASQAKTDY</sequence>
<accession>A0ABN7V0N7</accession>
<keyword evidence="2" id="KW-1185">Reference proteome</keyword>
<reference evidence="1 2" key="1">
    <citation type="submission" date="2021-06" db="EMBL/GenBank/DDBJ databases">
        <authorList>
            <person name="Kallberg Y."/>
            <person name="Tangrot J."/>
            <person name="Rosling A."/>
        </authorList>
    </citation>
    <scope>NUCLEOTIDE SEQUENCE [LARGE SCALE GENOMIC DNA]</scope>
    <source>
        <strain evidence="1 2">120-4 pot B 10/14</strain>
    </source>
</reference>
<gene>
    <name evidence="1" type="ORF">GMARGA_LOCUS12966</name>
</gene>
<dbReference type="EMBL" id="CAJVQB010008102">
    <property type="protein sequence ID" value="CAG8714060.1"/>
    <property type="molecule type" value="Genomic_DNA"/>
</dbReference>
<dbReference type="Proteomes" id="UP000789901">
    <property type="component" value="Unassembled WGS sequence"/>
</dbReference>
<name>A0ABN7V0N7_GIGMA</name>
<organism evidence="1 2">
    <name type="scientific">Gigaspora margarita</name>
    <dbReference type="NCBI Taxonomy" id="4874"/>
    <lineage>
        <taxon>Eukaryota</taxon>
        <taxon>Fungi</taxon>
        <taxon>Fungi incertae sedis</taxon>
        <taxon>Mucoromycota</taxon>
        <taxon>Glomeromycotina</taxon>
        <taxon>Glomeromycetes</taxon>
        <taxon>Diversisporales</taxon>
        <taxon>Gigasporaceae</taxon>
        <taxon>Gigaspora</taxon>
    </lineage>
</organism>
<comment type="caution">
    <text evidence="1">The sequence shown here is derived from an EMBL/GenBank/DDBJ whole genome shotgun (WGS) entry which is preliminary data.</text>
</comment>